<feature type="compositionally biased region" description="Basic residues" evidence="1">
    <location>
        <begin position="33"/>
        <end position="42"/>
    </location>
</feature>
<evidence type="ECO:0000313" key="3">
    <source>
        <dbReference type="Proteomes" id="UP001642520"/>
    </source>
</evidence>
<protein>
    <submittedName>
        <fullName evidence="2">Uncharacterized protein</fullName>
    </submittedName>
</protein>
<dbReference type="EMBL" id="CAXAJV020001301">
    <property type="protein sequence ID" value="CAL7951293.1"/>
    <property type="molecule type" value="Genomic_DNA"/>
</dbReference>
<feature type="region of interest" description="Disordered" evidence="1">
    <location>
        <begin position="17"/>
        <end position="47"/>
    </location>
</feature>
<sequence length="267" mass="30910">MNIRADIQRITQIPQTDDNPTFIRRSNPNIFRPKIRKPKPPRNAHLYDQDDIDINSQKCNEYVFNENEIASSIKEANCGITYANEDLERYWRNRRVKTIINSDDTASKQNVMLDAESFHETSLLKYDTDEKEAKENKEIILKKCGLHKNAVIRGLLRNHTISLSDLHIPKNCSDTTDKHGTNVQNTDVSFSMSTSRDNYVQLVQYPEDPDILMQPLQAYNGIDESKCKHIDFTVPHISKKKIVTARQFFLDAEDSDFDFVEKNKSTV</sequence>
<reference evidence="2 3" key="1">
    <citation type="submission" date="2024-08" db="EMBL/GenBank/DDBJ databases">
        <authorList>
            <person name="Will J Nash"/>
            <person name="Angela Man"/>
            <person name="Seanna McTaggart"/>
            <person name="Kendall Baker"/>
            <person name="Tom Barker"/>
            <person name="Leah Catchpole"/>
            <person name="Alex Durrant"/>
            <person name="Karim Gharbi"/>
            <person name="Naomi Irish"/>
            <person name="Gemy Kaithakottil"/>
            <person name="Debby Ku"/>
            <person name="Aaliyah Providence"/>
            <person name="Felix Shaw"/>
            <person name="David Swarbreck"/>
            <person name="Chris Watkins"/>
            <person name="Ann M. McCartney"/>
            <person name="Giulio Formenti"/>
            <person name="Alice Mouton"/>
            <person name="Noel Vella"/>
            <person name="Bjorn M von Reumont"/>
            <person name="Adriana Vella"/>
            <person name="Wilfried Haerty"/>
        </authorList>
    </citation>
    <scope>NUCLEOTIDE SEQUENCE [LARGE SCALE GENOMIC DNA]</scope>
</reference>
<name>A0ABP1PFJ0_XYLVO</name>
<evidence type="ECO:0000313" key="2">
    <source>
        <dbReference type="EMBL" id="CAL7951293.1"/>
    </source>
</evidence>
<feature type="compositionally biased region" description="Polar residues" evidence="1">
    <location>
        <begin position="17"/>
        <end position="27"/>
    </location>
</feature>
<accession>A0ABP1PFJ0</accession>
<keyword evidence="3" id="KW-1185">Reference proteome</keyword>
<proteinExistence type="predicted"/>
<evidence type="ECO:0000256" key="1">
    <source>
        <dbReference type="SAM" id="MobiDB-lite"/>
    </source>
</evidence>
<gene>
    <name evidence="2" type="ORF">XYLVIOL_LOCUS10449</name>
</gene>
<comment type="caution">
    <text evidence="2">The sequence shown here is derived from an EMBL/GenBank/DDBJ whole genome shotgun (WGS) entry which is preliminary data.</text>
</comment>
<dbReference type="Proteomes" id="UP001642520">
    <property type="component" value="Unassembled WGS sequence"/>
</dbReference>
<organism evidence="2 3">
    <name type="scientific">Xylocopa violacea</name>
    <name type="common">Violet carpenter bee</name>
    <name type="synonym">Apis violacea</name>
    <dbReference type="NCBI Taxonomy" id="135666"/>
    <lineage>
        <taxon>Eukaryota</taxon>
        <taxon>Metazoa</taxon>
        <taxon>Ecdysozoa</taxon>
        <taxon>Arthropoda</taxon>
        <taxon>Hexapoda</taxon>
        <taxon>Insecta</taxon>
        <taxon>Pterygota</taxon>
        <taxon>Neoptera</taxon>
        <taxon>Endopterygota</taxon>
        <taxon>Hymenoptera</taxon>
        <taxon>Apocrita</taxon>
        <taxon>Aculeata</taxon>
        <taxon>Apoidea</taxon>
        <taxon>Anthophila</taxon>
        <taxon>Apidae</taxon>
        <taxon>Xylocopa</taxon>
        <taxon>Xylocopa</taxon>
    </lineage>
</organism>